<protein>
    <submittedName>
        <fullName evidence="2">Reverse transcriptase family protein</fullName>
    </submittedName>
</protein>
<dbReference type="Proteomes" id="UP000662373">
    <property type="component" value="Unassembled WGS sequence"/>
</dbReference>
<evidence type="ECO:0000313" key="2">
    <source>
        <dbReference type="EMBL" id="MBJ7883201.1"/>
    </source>
</evidence>
<comment type="caution">
    <text evidence="2">The sequence shown here is derived from an EMBL/GenBank/DDBJ whole genome shotgun (WGS) entry which is preliminary data.</text>
</comment>
<keyword evidence="2" id="KW-0548">Nucleotidyltransferase</keyword>
<name>A0A934NJC9_9FLAO</name>
<dbReference type="GO" id="GO:0003964">
    <property type="term" value="F:RNA-directed DNA polymerase activity"/>
    <property type="evidence" value="ECO:0007669"/>
    <property type="project" value="UniProtKB-KW"/>
</dbReference>
<feature type="non-terminal residue" evidence="2">
    <location>
        <position position="166"/>
    </location>
</feature>
<dbReference type="EMBL" id="JAEHJZ010000290">
    <property type="protein sequence ID" value="MBJ7883201.1"/>
    <property type="molecule type" value="Genomic_DNA"/>
</dbReference>
<organism evidence="2 3">
    <name type="scientific">Gelidibacter salicanalis</name>
    <dbReference type="NCBI Taxonomy" id="291193"/>
    <lineage>
        <taxon>Bacteria</taxon>
        <taxon>Pseudomonadati</taxon>
        <taxon>Bacteroidota</taxon>
        <taxon>Flavobacteriia</taxon>
        <taxon>Flavobacteriales</taxon>
        <taxon>Flavobacteriaceae</taxon>
        <taxon>Gelidibacter</taxon>
    </lineage>
</organism>
<sequence length="166" mass="18346">MKLTGAGSDGVPMRAIREGIQVLAEPLTYLVNASITSGIFPHAWKEAKIIPVPKKGDRSLKENYRPISMLPAVSKILEKVVHRQISSHVERVGILPSSQHGFRPNRSTTTAMLELARDLTHAKDIGLTTAMAAFDLSAAFDCMDRDILMAKLDAYNFDKNCRNWIG</sequence>
<dbReference type="RefSeq" id="WP_199603809.1">
    <property type="nucleotide sequence ID" value="NZ_JAEHJZ010000290.1"/>
</dbReference>
<dbReference type="AlphaFoldDB" id="A0A934NJC9"/>
<proteinExistence type="predicted"/>
<accession>A0A934NJC9</accession>
<gene>
    <name evidence="2" type="ORF">JEM65_21515</name>
</gene>
<dbReference type="SUPFAM" id="SSF56672">
    <property type="entry name" value="DNA/RNA polymerases"/>
    <property type="match status" value="1"/>
</dbReference>
<keyword evidence="2" id="KW-0808">Transferase</keyword>
<keyword evidence="2" id="KW-0695">RNA-directed DNA polymerase</keyword>
<dbReference type="InterPro" id="IPR043502">
    <property type="entry name" value="DNA/RNA_pol_sf"/>
</dbReference>
<evidence type="ECO:0000313" key="3">
    <source>
        <dbReference type="Proteomes" id="UP000662373"/>
    </source>
</evidence>
<dbReference type="PANTHER" id="PTHR19446">
    <property type="entry name" value="REVERSE TRANSCRIPTASES"/>
    <property type="match status" value="1"/>
</dbReference>
<evidence type="ECO:0000259" key="1">
    <source>
        <dbReference type="PROSITE" id="PS50878"/>
    </source>
</evidence>
<dbReference type="CDD" id="cd01650">
    <property type="entry name" value="RT_nLTR_like"/>
    <property type="match status" value="1"/>
</dbReference>
<dbReference type="InterPro" id="IPR000477">
    <property type="entry name" value="RT_dom"/>
</dbReference>
<dbReference type="PROSITE" id="PS50878">
    <property type="entry name" value="RT_POL"/>
    <property type="match status" value="1"/>
</dbReference>
<dbReference type="Pfam" id="PF00078">
    <property type="entry name" value="RVT_1"/>
    <property type="match status" value="1"/>
</dbReference>
<keyword evidence="3" id="KW-1185">Reference proteome</keyword>
<feature type="domain" description="Reverse transcriptase" evidence="1">
    <location>
        <begin position="33"/>
        <end position="166"/>
    </location>
</feature>
<reference evidence="2 3" key="1">
    <citation type="submission" date="2020-09" db="EMBL/GenBank/DDBJ databases">
        <title>Draft genome of Gelidibacter salicanalis PAMC21136.</title>
        <authorList>
            <person name="Park H."/>
        </authorList>
    </citation>
    <scope>NUCLEOTIDE SEQUENCE [LARGE SCALE GENOMIC DNA]</scope>
    <source>
        <strain evidence="2 3">PAMC21136</strain>
    </source>
</reference>